<reference evidence="2 3" key="1">
    <citation type="journal article" date="2022" name="Front. Cell. Infect. Microbiol.">
        <title>The Genomes of Two Strains of Taenia crassiceps the Animal Model for the Study of Human Cysticercosis.</title>
        <authorList>
            <person name="Bobes R.J."/>
            <person name="Estrada K."/>
            <person name="Rios-Valencia D.G."/>
            <person name="Calderon-Gallegos A."/>
            <person name="de la Torre P."/>
            <person name="Carrero J.C."/>
            <person name="Sanchez-Flores A."/>
            <person name="Laclette J.P."/>
        </authorList>
    </citation>
    <scope>NUCLEOTIDE SEQUENCE [LARGE SCALE GENOMIC DNA]</scope>
    <source>
        <strain evidence="2">WFUcys</strain>
    </source>
</reference>
<proteinExistence type="predicted"/>
<keyword evidence="1" id="KW-0812">Transmembrane</keyword>
<sequence>MRSQLGQEWRHCKLSSGLNENTQMAIDTVSVVKSSRSISARFDSSFAWFLAFMLVTVFLLIVLLTVICILAYFVHRLRRQSARLPSDLDTDGDVIYGFSNKHAELIEYRSSVPASNASLTDPWNTRLGRSVERCDCHLLHREEFERRRDNFEERGVQFHTYPKVGVPLTHNGWTQRVLSQPGTLHLHQSQISSMHEEQRKPAVPKNRMVERLLIEAVQQGEVNLTWPK</sequence>
<feature type="transmembrane region" description="Helical" evidence="1">
    <location>
        <begin position="46"/>
        <end position="74"/>
    </location>
</feature>
<evidence type="ECO:0000256" key="1">
    <source>
        <dbReference type="SAM" id="Phobius"/>
    </source>
</evidence>
<name>A0ABR4QNB8_9CEST</name>
<keyword evidence="1" id="KW-0472">Membrane</keyword>
<gene>
    <name evidence="2" type="ORF">TcWFU_010485</name>
</gene>
<dbReference type="EMBL" id="JAKROA010000002">
    <property type="protein sequence ID" value="KAL5111071.1"/>
    <property type="molecule type" value="Genomic_DNA"/>
</dbReference>
<dbReference type="Proteomes" id="UP001651158">
    <property type="component" value="Unassembled WGS sequence"/>
</dbReference>
<comment type="caution">
    <text evidence="2">The sequence shown here is derived from an EMBL/GenBank/DDBJ whole genome shotgun (WGS) entry which is preliminary data.</text>
</comment>
<keyword evidence="1" id="KW-1133">Transmembrane helix</keyword>
<protein>
    <submittedName>
        <fullName evidence="2">Uncharacterized protein</fullName>
    </submittedName>
</protein>
<organism evidence="2 3">
    <name type="scientific">Taenia crassiceps</name>
    <dbReference type="NCBI Taxonomy" id="6207"/>
    <lineage>
        <taxon>Eukaryota</taxon>
        <taxon>Metazoa</taxon>
        <taxon>Spiralia</taxon>
        <taxon>Lophotrochozoa</taxon>
        <taxon>Platyhelminthes</taxon>
        <taxon>Cestoda</taxon>
        <taxon>Eucestoda</taxon>
        <taxon>Cyclophyllidea</taxon>
        <taxon>Taeniidae</taxon>
        <taxon>Taenia</taxon>
    </lineage>
</organism>
<evidence type="ECO:0000313" key="3">
    <source>
        <dbReference type="Proteomes" id="UP001651158"/>
    </source>
</evidence>
<keyword evidence="3" id="KW-1185">Reference proteome</keyword>
<accession>A0ABR4QNB8</accession>
<evidence type="ECO:0000313" key="2">
    <source>
        <dbReference type="EMBL" id="KAL5111071.1"/>
    </source>
</evidence>